<dbReference type="PROSITE" id="PS51318">
    <property type="entry name" value="TAT"/>
    <property type="match status" value="1"/>
</dbReference>
<protein>
    <recommendedName>
        <fullName evidence="4">Ig-like domain-containing protein</fullName>
    </recommendedName>
</protein>
<comment type="caution">
    <text evidence="2">The sequence shown here is derived from an EMBL/GenBank/DDBJ whole genome shotgun (WGS) entry which is preliminary data.</text>
</comment>
<reference evidence="2 3" key="1">
    <citation type="submission" date="2016-12" db="EMBL/GenBank/DDBJ databases">
        <title>The new phylogeny of genus Mycobacterium.</title>
        <authorList>
            <person name="Tortoli E."/>
            <person name="Trovato A."/>
            <person name="Cirillo D.M."/>
        </authorList>
    </citation>
    <scope>NUCLEOTIDE SEQUENCE [LARGE SCALE GENOMIC DNA]</scope>
    <source>
        <strain evidence="2 3">CCUG 66554</strain>
    </source>
</reference>
<feature type="signal peptide" evidence="1">
    <location>
        <begin position="1"/>
        <end position="36"/>
    </location>
</feature>
<dbReference type="AlphaFoldDB" id="A0A1X0II26"/>
<proteinExistence type="predicted"/>
<gene>
    <name evidence="2" type="ORF">BST43_26320</name>
</gene>
<dbReference type="Proteomes" id="UP000192434">
    <property type="component" value="Unassembled WGS sequence"/>
</dbReference>
<accession>A0A1X0II26</accession>
<dbReference type="OrthoDB" id="4751380at2"/>
<organism evidence="2 3">
    <name type="scientific">Mycobacteroides saopaulense</name>
    <dbReference type="NCBI Taxonomy" id="1578165"/>
    <lineage>
        <taxon>Bacteria</taxon>
        <taxon>Bacillati</taxon>
        <taxon>Actinomycetota</taxon>
        <taxon>Actinomycetes</taxon>
        <taxon>Mycobacteriales</taxon>
        <taxon>Mycobacteriaceae</taxon>
        <taxon>Mycobacteroides</taxon>
    </lineage>
</organism>
<keyword evidence="1" id="KW-0732">Signal</keyword>
<sequence>MHNKRFHRRAGIATAAAAALLSAAALGLSGAAPAQAGPAEPNALQVIMMLQRQGDKVIVNRTGVKPLQMCTVTSVREGTSEYWWTHPQVVGPNRATRAHGVGTQLLYRTMYVDVQC</sequence>
<dbReference type="EMBL" id="MVII01000068">
    <property type="protein sequence ID" value="ORB47124.1"/>
    <property type="molecule type" value="Genomic_DNA"/>
</dbReference>
<evidence type="ECO:0008006" key="4">
    <source>
        <dbReference type="Google" id="ProtNLM"/>
    </source>
</evidence>
<evidence type="ECO:0000313" key="3">
    <source>
        <dbReference type="Proteomes" id="UP000192434"/>
    </source>
</evidence>
<dbReference type="RefSeq" id="WP_025239140.1">
    <property type="nucleotide sequence ID" value="NZ_MVII01000068.1"/>
</dbReference>
<feature type="chain" id="PRO_5010874455" description="Ig-like domain-containing protein" evidence="1">
    <location>
        <begin position="37"/>
        <end position="116"/>
    </location>
</feature>
<evidence type="ECO:0000313" key="2">
    <source>
        <dbReference type="EMBL" id="ORB47124.1"/>
    </source>
</evidence>
<evidence type="ECO:0000256" key="1">
    <source>
        <dbReference type="SAM" id="SignalP"/>
    </source>
</evidence>
<name>A0A1X0II26_9MYCO</name>
<dbReference type="InterPro" id="IPR006311">
    <property type="entry name" value="TAT_signal"/>
</dbReference>